<evidence type="ECO:0000313" key="3">
    <source>
        <dbReference type="Proteomes" id="UP000030106"/>
    </source>
</evidence>
<protein>
    <submittedName>
        <fullName evidence="2">Protein AIM2</fullName>
    </submittedName>
</protein>
<proteinExistence type="predicted"/>
<dbReference type="SUPFAM" id="SSF53474">
    <property type="entry name" value="alpha/beta-Hydrolases"/>
    <property type="match status" value="1"/>
</dbReference>
<dbReference type="PANTHER" id="PTHR17630">
    <property type="entry name" value="DIENELACTONE HYDROLASE"/>
    <property type="match status" value="1"/>
</dbReference>
<dbReference type="Gene3D" id="3.40.50.1820">
    <property type="entry name" value="alpha/beta hydrolase"/>
    <property type="match status" value="1"/>
</dbReference>
<dbReference type="PANTHER" id="PTHR17630:SF44">
    <property type="entry name" value="PROTEIN AIM2"/>
    <property type="match status" value="1"/>
</dbReference>
<accession>A0A0A2WH39</accession>
<evidence type="ECO:0000259" key="1">
    <source>
        <dbReference type="Pfam" id="PF01738"/>
    </source>
</evidence>
<name>A0A0A2WH39_BEABA</name>
<gene>
    <name evidence="2" type="ORF">BBAD15_g1794</name>
</gene>
<feature type="domain" description="Dienelactone hydrolase" evidence="1">
    <location>
        <begin position="190"/>
        <end position="280"/>
    </location>
</feature>
<dbReference type="AlphaFoldDB" id="A0A0A2WH39"/>
<feature type="domain" description="Dienelactone hydrolase" evidence="1">
    <location>
        <begin position="31"/>
        <end position="151"/>
    </location>
</feature>
<comment type="caution">
    <text evidence="2">The sequence shown here is derived from an EMBL/GenBank/DDBJ whole genome shotgun (WGS) entry which is preliminary data.</text>
</comment>
<dbReference type="STRING" id="1245745.A0A0A2WH39"/>
<evidence type="ECO:0000313" key="2">
    <source>
        <dbReference type="EMBL" id="KGQ12464.1"/>
    </source>
</evidence>
<dbReference type="InterPro" id="IPR029058">
    <property type="entry name" value="AB_hydrolase_fold"/>
</dbReference>
<dbReference type="Proteomes" id="UP000030106">
    <property type="component" value="Unassembled WGS sequence"/>
</dbReference>
<dbReference type="HOGENOM" id="CLU_054590_2_1_1"/>
<dbReference type="GO" id="GO:0016787">
    <property type="term" value="F:hydrolase activity"/>
    <property type="evidence" value="ECO:0007669"/>
    <property type="project" value="InterPro"/>
</dbReference>
<organism evidence="2 3">
    <name type="scientific">Beauveria bassiana D1-5</name>
    <dbReference type="NCBI Taxonomy" id="1245745"/>
    <lineage>
        <taxon>Eukaryota</taxon>
        <taxon>Fungi</taxon>
        <taxon>Dikarya</taxon>
        <taxon>Ascomycota</taxon>
        <taxon>Pezizomycotina</taxon>
        <taxon>Sordariomycetes</taxon>
        <taxon>Hypocreomycetidae</taxon>
        <taxon>Hypocreales</taxon>
        <taxon>Cordycipitaceae</taxon>
        <taxon>Beauveria</taxon>
    </lineage>
</organism>
<sequence>MASHPPARCCTLGTLHEGEPKGKIIKIDNTIEAYVATPAEKTARKDVGILYLPDVISIWQNSKLMADSFAERGYLTVVIDLFNGDPVSLNPPKGFDFGKWLAHGSSGDNPHTKETIDPIVVKAIQALREMGVKHIGAVGYCFGAKVRLLATPSPPPSLRGSSKKSAMLTATESWQYVVRHYKDGIEVGYAAHPSFVDEDELAAITGPFAISAAETDSIFPADKRHKSEEILAKTGQPYQINLFSATEHGFAVRGDLSKKQQKFAKEQAFLQAVTWFDTYLG</sequence>
<dbReference type="EMBL" id="ANFO01000117">
    <property type="protein sequence ID" value="KGQ12464.1"/>
    <property type="molecule type" value="Genomic_DNA"/>
</dbReference>
<dbReference type="InterPro" id="IPR002925">
    <property type="entry name" value="Dienelactn_hydro"/>
</dbReference>
<dbReference type="OrthoDB" id="17560at2759"/>
<reference evidence="2 3" key="1">
    <citation type="submission" date="2012-10" db="EMBL/GenBank/DDBJ databases">
        <title>Genome sequencing and analysis of entomopathogenic fungi Beauveria bassiana D1-5.</title>
        <authorList>
            <person name="Li Q."/>
            <person name="Wang L."/>
            <person name="Zhang Z."/>
            <person name="Wang Q."/>
            <person name="Ren J."/>
            <person name="Wang M."/>
            <person name="Xu W."/>
            <person name="Wang J."/>
            <person name="Lu Y."/>
            <person name="Du Q."/>
            <person name="Sun Z."/>
        </authorList>
    </citation>
    <scope>NUCLEOTIDE SEQUENCE [LARGE SCALE GENOMIC DNA]</scope>
    <source>
        <strain evidence="2 3">D1-5</strain>
    </source>
</reference>
<dbReference type="Pfam" id="PF01738">
    <property type="entry name" value="DLH"/>
    <property type="match status" value="2"/>
</dbReference>